<feature type="non-terminal residue" evidence="2">
    <location>
        <position position="152"/>
    </location>
</feature>
<reference evidence="2 3" key="1">
    <citation type="submission" date="2016-06" db="EMBL/GenBank/DDBJ databases">
        <title>The Draft Genome Sequence and Annotation of the Desert Woodrat Neotoma lepida.</title>
        <authorList>
            <person name="Campbell M."/>
            <person name="Oakeson K.F."/>
            <person name="Yandell M."/>
            <person name="Halpert J.R."/>
            <person name="Dearing D."/>
        </authorList>
    </citation>
    <scope>NUCLEOTIDE SEQUENCE [LARGE SCALE GENOMIC DNA]</scope>
    <source>
        <strain evidence="2">417</strain>
        <tissue evidence="2">Liver</tissue>
    </source>
</reference>
<dbReference type="InterPro" id="IPR026511">
    <property type="entry name" value="PTHB1"/>
</dbReference>
<accession>A0A1A6HVY1</accession>
<dbReference type="GO" id="GO:0016020">
    <property type="term" value="C:membrane"/>
    <property type="evidence" value="ECO:0007669"/>
    <property type="project" value="TreeGrafter"/>
</dbReference>
<evidence type="ECO:0000313" key="2">
    <source>
        <dbReference type="EMBL" id="OBS82379.1"/>
    </source>
</evidence>
<dbReference type="Proteomes" id="UP000092124">
    <property type="component" value="Unassembled WGS sequence"/>
</dbReference>
<organism evidence="2 3">
    <name type="scientific">Neotoma lepida</name>
    <name type="common">Desert woodrat</name>
    <dbReference type="NCBI Taxonomy" id="56216"/>
    <lineage>
        <taxon>Eukaryota</taxon>
        <taxon>Metazoa</taxon>
        <taxon>Chordata</taxon>
        <taxon>Craniata</taxon>
        <taxon>Vertebrata</taxon>
        <taxon>Euteleostomi</taxon>
        <taxon>Mammalia</taxon>
        <taxon>Eutheria</taxon>
        <taxon>Euarchontoglires</taxon>
        <taxon>Glires</taxon>
        <taxon>Rodentia</taxon>
        <taxon>Myomorpha</taxon>
        <taxon>Muroidea</taxon>
        <taxon>Cricetidae</taxon>
        <taxon>Neotominae</taxon>
        <taxon>Neotoma</taxon>
    </lineage>
</organism>
<dbReference type="GO" id="GO:0034464">
    <property type="term" value="C:BBSome"/>
    <property type="evidence" value="ECO:0007669"/>
    <property type="project" value="InterPro"/>
</dbReference>
<dbReference type="InterPro" id="IPR028073">
    <property type="entry name" value="PHTB1_N_dom"/>
</dbReference>
<dbReference type="EMBL" id="LZPO01008065">
    <property type="protein sequence ID" value="OBS82379.1"/>
    <property type="molecule type" value="Genomic_DNA"/>
</dbReference>
<evidence type="ECO:0000259" key="1">
    <source>
        <dbReference type="Pfam" id="PF14727"/>
    </source>
</evidence>
<dbReference type="AlphaFoldDB" id="A0A1A6HVY1"/>
<dbReference type="GO" id="GO:0060271">
    <property type="term" value="P:cilium assembly"/>
    <property type="evidence" value="ECO:0007669"/>
    <property type="project" value="TreeGrafter"/>
</dbReference>
<comment type="caution">
    <text evidence="2">The sequence shown here is derived from an EMBL/GenBank/DDBJ whole genome shotgun (WGS) entry which is preliminary data.</text>
</comment>
<dbReference type="PANTHER" id="PTHR20991">
    <property type="entry name" value="PARATHYROID HORMONE-RESPONSIVE B1 GENE"/>
    <property type="match status" value="1"/>
</dbReference>
<dbReference type="Pfam" id="PF14727">
    <property type="entry name" value="PHTB1_N"/>
    <property type="match status" value="1"/>
</dbReference>
<protein>
    <recommendedName>
        <fullName evidence="1">PTHB1 N-terminal domain-containing protein</fullName>
    </recommendedName>
</protein>
<dbReference type="OrthoDB" id="10262646at2759"/>
<name>A0A1A6HVY1_NEOLE</name>
<gene>
    <name evidence="2" type="ORF">A6R68_23630</name>
</gene>
<dbReference type="PANTHER" id="PTHR20991:SF0">
    <property type="entry name" value="PROTEIN PTHB1"/>
    <property type="match status" value="1"/>
</dbReference>
<keyword evidence="3" id="KW-1185">Reference proteome</keyword>
<sequence>MTRGAEELGGTLFNSVELVLLLGGILSAWGRVKLRTQDQEGLSSLSQCSVDKIIVGSFMGYLRIFNPHSVKTGDGPQAEDLLLEVHLRDPVLQVEVGKFVSYQVLAFATDADKKKETEKQKLGSGKRLVDNGQIRFMKKLDYNPSCFLPYCL</sequence>
<dbReference type="STRING" id="56216.A0A1A6HVY1"/>
<feature type="domain" description="PTHB1 N-terminal" evidence="1">
    <location>
        <begin position="49"/>
        <end position="103"/>
    </location>
</feature>
<proteinExistence type="predicted"/>
<evidence type="ECO:0000313" key="3">
    <source>
        <dbReference type="Proteomes" id="UP000092124"/>
    </source>
</evidence>